<dbReference type="PANTHER" id="PTHR15004:SF0">
    <property type="entry name" value="GLUTAMYL-TRNA(GLN) AMIDOTRANSFERASE SUBUNIT C, MITOCHONDRIAL"/>
    <property type="match status" value="1"/>
</dbReference>
<dbReference type="NCBIfam" id="TIGR00135">
    <property type="entry name" value="gatC"/>
    <property type="match status" value="1"/>
</dbReference>
<keyword evidence="1" id="KW-0436">Ligase</keyword>
<accession>A0A520KY64</accession>
<dbReference type="Pfam" id="PF02686">
    <property type="entry name" value="GatC"/>
    <property type="match status" value="1"/>
</dbReference>
<comment type="similarity">
    <text evidence="1">Belongs to the GatC family.</text>
</comment>
<organism evidence="2 3">
    <name type="scientific">Candidatus Methanolliviera hydrocarbonicum</name>
    <dbReference type="NCBI Taxonomy" id="2491085"/>
    <lineage>
        <taxon>Archaea</taxon>
        <taxon>Methanobacteriati</taxon>
        <taxon>Methanobacteriota</taxon>
        <taxon>Candidatus Methanoliparia</taxon>
        <taxon>Candidatus Methanoliparales</taxon>
        <taxon>Candidatus Methanollivieraceae</taxon>
        <taxon>Candidatus Methanolliviera</taxon>
    </lineage>
</organism>
<dbReference type="EC" id="6.3.5.-" evidence="1"/>
<dbReference type="GO" id="GO:0050566">
    <property type="term" value="F:asparaginyl-tRNA synthase (glutamine-hydrolyzing) activity"/>
    <property type="evidence" value="ECO:0007669"/>
    <property type="project" value="RHEA"/>
</dbReference>
<dbReference type="InterPro" id="IPR003837">
    <property type="entry name" value="GatC"/>
</dbReference>
<evidence type="ECO:0000313" key="3">
    <source>
        <dbReference type="Proteomes" id="UP000320766"/>
    </source>
</evidence>
<dbReference type="GO" id="GO:0070681">
    <property type="term" value="P:glutaminyl-tRNAGln biosynthesis via transamidation"/>
    <property type="evidence" value="ECO:0007669"/>
    <property type="project" value="TreeGrafter"/>
</dbReference>
<comment type="subunit">
    <text evidence="1">Heterotrimer of A, B and C subunits.</text>
</comment>
<dbReference type="InterPro" id="IPR036113">
    <property type="entry name" value="Asp/Glu-ADT_sf_sub_c"/>
</dbReference>
<evidence type="ECO:0000313" key="2">
    <source>
        <dbReference type="EMBL" id="RZN72006.1"/>
    </source>
</evidence>
<proteinExistence type="inferred from homology"/>
<keyword evidence="1" id="KW-0067">ATP-binding</keyword>
<dbReference type="AlphaFoldDB" id="A0A520KY64"/>
<comment type="function">
    <text evidence="1">Allows the formation of correctly charged Asn-tRNA(Asn) or Gln-tRNA(Gln) through the transamidation of misacylated Asp-tRNA(Asn) or Glu-tRNA(Gln) in organisms which lack either or both of asparaginyl-tRNA or glutaminyl-tRNA synthetases. The reaction takes place in the presence of glutamine and ATP through an activated phospho-Asp-tRNA(Asn) or phospho-Glu-tRNA(Gln).</text>
</comment>
<dbReference type="EMBL" id="RXIL01000032">
    <property type="protein sequence ID" value="RZN72006.1"/>
    <property type="molecule type" value="Genomic_DNA"/>
</dbReference>
<reference evidence="2 3" key="1">
    <citation type="journal article" date="2019" name="Nat. Microbiol.">
        <title>Wide diversity of methane and short-chain alkane metabolisms in uncultured archaea.</title>
        <authorList>
            <person name="Borrel G."/>
            <person name="Adam P.S."/>
            <person name="McKay L.J."/>
            <person name="Chen L.X."/>
            <person name="Sierra-Garcia I.N."/>
            <person name="Sieber C.M."/>
            <person name="Letourneur Q."/>
            <person name="Ghozlane A."/>
            <person name="Andersen G.L."/>
            <person name="Li W.J."/>
            <person name="Hallam S.J."/>
            <person name="Muyzer G."/>
            <person name="de Oliveira V.M."/>
            <person name="Inskeep W.P."/>
            <person name="Banfield J.F."/>
            <person name="Gribaldo S."/>
        </authorList>
    </citation>
    <scope>NUCLEOTIDE SEQUENCE [LARGE SCALE GENOMIC DNA]</scope>
    <source>
        <strain evidence="2">NM1b</strain>
    </source>
</reference>
<sequence>MIDEEDLRQIARLAKIELNDEEVKEFSPQIRSILALFDEIDEVETEDVEPTFHVFGLKNVFREDAASPSLAGEDAIKNAPKKERGYIEGPKIM</sequence>
<evidence type="ECO:0000256" key="1">
    <source>
        <dbReference type="HAMAP-Rule" id="MF_00122"/>
    </source>
</evidence>
<dbReference type="SUPFAM" id="SSF141000">
    <property type="entry name" value="Glu-tRNAGln amidotransferase C subunit"/>
    <property type="match status" value="1"/>
</dbReference>
<dbReference type="Proteomes" id="UP000320766">
    <property type="component" value="Unassembled WGS sequence"/>
</dbReference>
<keyword evidence="1" id="KW-0547">Nucleotide-binding</keyword>
<gene>
    <name evidence="1 2" type="primary">gatC</name>
    <name evidence="2" type="ORF">EF807_01805</name>
</gene>
<dbReference type="GO" id="GO:0005524">
    <property type="term" value="F:ATP binding"/>
    <property type="evidence" value="ECO:0007669"/>
    <property type="project" value="UniProtKB-KW"/>
</dbReference>
<dbReference type="GO" id="GO:0006412">
    <property type="term" value="P:translation"/>
    <property type="evidence" value="ECO:0007669"/>
    <property type="project" value="UniProtKB-UniRule"/>
</dbReference>
<dbReference type="Gene3D" id="1.10.20.60">
    <property type="entry name" value="Glu-tRNAGln amidotransferase C subunit, N-terminal domain"/>
    <property type="match status" value="1"/>
</dbReference>
<protein>
    <recommendedName>
        <fullName evidence="1">Aspartyl/glutamyl-tRNA(Asn/Gln) amidotransferase subunit C</fullName>
        <shortName evidence="1">Asp/Glu-ADT subunit C</shortName>
        <ecNumber evidence="1">6.3.5.-</ecNumber>
    </recommendedName>
</protein>
<dbReference type="HAMAP" id="MF_00122">
    <property type="entry name" value="GatC"/>
    <property type="match status" value="1"/>
</dbReference>
<dbReference type="PANTHER" id="PTHR15004">
    <property type="entry name" value="GLUTAMYL-TRNA(GLN) AMIDOTRANSFERASE SUBUNIT C, MITOCHONDRIAL"/>
    <property type="match status" value="1"/>
</dbReference>
<comment type="catalytic activity">
    <reaction evidence="1">
        <text>L-glutamyl-tRNA(Gln) + L-glutamine + ATP + H2O = L-glutaminyl-tRNA(Gln) + L-glutamate + ADP + phosphate + H(+)</text>
        <dbReference type="Rhea" id="RHEA:17521"/>
        <dbReference type="Rhea" id="RHEA-COMP:9681"/>
        <dbReference type="Rhea" id="RHEA-COMP:9684"/>
        <dbReference type="ChEBI" id="CHEBI:15377"/>
        <dbReference type="ChEBI" id="CHEBI:15378"/>
        <dbReference type="ChEBI" id="CHEBI:29985"/>
        <dbReference type="ChEBI" id="CHEBI:30616"/>
        <dbReference type="ChEBI" id="CHEBI:43474"/>
        <dbReference type="ChEBI" id="CHEBI:58359"/>
        <dbReference type="ChEBI" id="CHEBI:78520"/>
        <dbReference type="ChEBI" id="CHEBI:78521"/>
        <dbReference type="ChEBI" id="CHEBI:456216"/>
    </reaction>
</comment>
<keyword evidence="2" id="KW-0808">Transferase</keyword>
<dbReference type="GO" id="GO:0006450">
    <property type="term" value="P:regulation of translational fidelity"/>
    <property type="evidence" value="ECO:0007669"/>
    <property type="project" value="InterPro"/>
</dbReference>
<keyword evidence="1" id="KW-0648">Protein biosynthesis</keyword>
<comment type="catalytic activity">
    <reaction evidence="1">
        <text>L-aspartyl-tRNA(Asn) + L-glutamine + ATP + H2O = L-asparaginyl-tRNA(Asn) + L-glutamate + ADP + phosphate + 2 H(+)</text>
        <dbReference type="Rhea" id="RHEA:14513"/>
        <dbReference type="Rhea" id="RHEA-COMP:9674"/>
        <dbReference type="Rhea" id="RHEA-COMP:9677"/>
        <dbReference type="ChEBI" id="CHEBI:15377"/>
        <dbReference type="ChEBI" id="CHEBI:15378"/>
        <dbReference type="ChEBI" id="CHEBI:29985"/>
        <dbReference type="ChEBI" id="CHEBI:30616"/>
        <dbReference type="ChEBI" id="CHEBI:43474"/>
        <dbReference type="ChEBI" id="CHEBI:58359"/>
        <dbReference type="ChEBI" id="CHEBI:78515"/>
        <dbReference type="ChEBI" id="CHEBI:78516"/>
        <dbReference type="ChEBI" id="CHEBI:456216"/>
    </reaction>
</comment>
<dbReference type="GO" id="GO:0016740">
    <property type="term" value="F:transferase activity"/>
    <property type="evidence" value="ECO:0007669"/>
    <property type="project" value="UniProtKB-KW"/>
</dbReference>
<name>A0A520KY64_9EURY</name>
<dbReference type="GO" id="GO:0050567">
    <property type="term" value="F:glutaminyl-tRNA synthase (glutamine-hydrolyzing) activity"/>
    <property type="evidence" value="ECO:0007669"/>
    <property type="project" value="UniProtKB-UniRule"/>
</dbReference>
<comment type="caution">
    <text evidence="2">The sequence shown here is derived from an EMBL/GenBank/DDBJ whole genome shotgun (WGS) entry which is preliminary data.</text>
</comment>